<sequence length="687" mass="72267">MGCAGSKTKRKQTRQAETSPATVEAGISRPSEPRSDRVNEWLNSASRANTGGNEDELHVQSPGRASEATSEGKSALGATVAGGASDVPAHAGLATADMEAKPQLDEDAAEETDSVSKRLGAATQSSPISRSASPQPQVTEKAEAKAVSLIHSEMESCETAKEAVADEVEVELSPPCSLPPAESNQPPAPAPAPYDAEAAQLPEAESVPRPESTRESLHSPLLPPEGQKLPQARAVLPSNTSASSRRSARREERLAACASPASRLHSLKASISDSLSLNEQASRWPAQRQAVQPSVHSGSSPPARQHRTSLAAAILPPQQAALRDGYRDAAAAPVSPSASSWVSVTPVAQKALVPAGALSDRMVVRSRRAASGQEAASSLLDVRPSRYRESPVDQSTPRSEQPLQPSPARWQRGFISPIPYRQGYTNPAPGADPLTHRPLTTYMPPPTAYIIGSAGSAPPRLLLRPSAMATVEASTTKLLQSHTLHLGGAHAGAAAMTGSGRESEASAPISQRFAAPWMSAPLAPRLSIPKAGSSVYQELMKMRPSSAADSLLSRSSQQLRYAASESRAQQQRYLEDIPPPERHTSSQSSMRAGIPANGAANNYNLGVGAASVDGSYDAEQELAVYEQQYCNVQEPREDSVATYEPSTTDDVPTNAAVLLPTGRGASSLSMLRYPWYGSSEAGEDEGA</sequence>
<dbReference type="EMBL" id="JAFHKP010000006">
    <property type="protein sequence ID" value="KAG5485908.1"/>
    <property type="molecule type" value="Genomic_DNA"/>
</dbReference>
<feature type="compositionally biased region" description="Polar residues" evidence="1">
    <location>
        <begin position="122"/>
        <end position="138"/>
    </location>
</feature>
<feature type="compositionally biased region" description="Polar residues" evidence="1">
    <location>
        <begin position="41"/>
        <end position="52"/>
    </location>
</feature>
<evidence type="ECO:0000313" key="3">
    <source>
        <dbReference type="Proteomes" id="UP000674179"/>
    </source>
</evidence>
<evidence type="ECO:0000256" key="1">
    <source>
        <dbReference type="SAM" id="MobiDB-lite"/>
    </source>
</evidence>
<comment type="caution">
    <text evidence="2">The sequence shown here is derived from an EMBL/GenBank/DDBJ whole genome shotgun (WGS) entry which is preliminary data.</text>
</comment>
<feature type="compositionally biased region" description="Basic and acidic residues" evidence="1">
    <location>
        <begin position="152"/>
        <end position="164"/>
    </location>
</feature>
<name>A0A836I0N6_LEIEN</name>
<feature type="region of interest" description="Disordered" evidence="1">
    <location>
        <begin position="368"/>
        <end position="411"/>
    </location>
</feature>
<accession>A0A836I0N6</accession>
<feature type="region of interest" description="Disordered" evidence="1">
    <location>
        <begin position="558"/>
        <end position="595"/>
    </location>
</feature>
<feature type="compositionally biased region" description="Polar residues" evidence="1">
    <location>
        <begin position="392"/>
        <end position="403"/>
    </location>
</feature>
<feature type="compositionally biased region" description="Basic and acidic residues" evidence="1">
    <location>
        <begin position="206"/>
        <end position="217"/>
    </location>
</feature>
<keyword evidence="3" id="KW-1185">Reference proteome</keyword>
<dbReference type="RefSeq" id="XP_067695633.1">
    <property type="nucleotide sequence ID" value="XM_067839143.1"/>
</dbReference>
<evidence type="ECO:0000313" key="2">
    <source>
        <dbReference type="EMBL" id="KAG5485908.1"/>
    </source>
</evidence>
<feature type="compositionally biased region" description="Basic and acidic residues" evidence="1">
    <location>
        <begin position="573"/>
        <end position="584"/>
    </location>
</feature>
<proteinExistence type="predicted"/>
<dbReference type="AlphaFoldDB" id="A0A836I0N6"/>
<feature type="region of interest" description="Disordered" evidence="1">
    <location>
        <begin position="1"/>
        <end position="262"/>
    </location>
</feature>
<organism evidence="2 3">
    <name type="scientific">Leishmania enriettii</name>
    <dbReference type="NCBI Taxonomy" id="5663"/>
    <lineage>
        <taxon>Eukaryota</taxon>
        <taxon>Discoba</taxon>
        <taxon>Euglenozoa</taxon>
        <taxon>Kinetoplastea</taxon>
        <taxon>Metakinetoplastina</taxon>
        <taxon>Trypanosomatida</taxon>
        <taxon>Trypanosomatidae</taxon>
        <taxon>Leishmaniinae</taxon>
        <taxon>Leishmania</taxon>
    </lineage>
</organism>
<dbReference type="OrthoDB" id="267346at2759"/>
<gene>
    <name evidence="2" type="ORF">CUR178_07502</name>
</gene>
<protein>
    <submittedName>
        <fullName evidence="2">Uncharacterized protein</fullName>
    </submittedName>
</protein>
<dbReference type="KEGG" id="lenr:94174653"/>
<feature type="region of interest" description="Disordered" evidence="1">
    <location>
        <begin position="275"/>
        <end position="306"/>
    </location>
</feature>
<reference evidence="2 3" key="1">
    <citation type="submission" date="2021-02" db="EMBL/GenBank/DDBJ databases">
        <title>Leishmania (Mundinia) enrietti genome sequencing and assembly.</title>
        <authorList>
            <person name="Almutairi H."/>
            <person name="Gatherer D."/>
        </authorList>
    </citation>
    <scope>NUCLEOTIDE SEQUENCE [LARGE SCALE GENOMIC DNA]</scope>
    <source>
        <strain evidence="2">CUR178</strain>
    </source>
</reference>
<dbReference type="GeneID" id="94174653"/>
<feature type="compositionally biased region" description="Polar residues" evidence="1">
    <location>
        <begin position="289"/>
        <end position="302"/>
    </location>
</feature>
<dbReference type="Proteomes" id="UP000674179">
    <property type="component" value="Chromosome 6"/>
</dbReference>